<keyword evidence="8" id="KW-0067">ATP-binding</keyword>
<keyword evidence="6" id="KW-0547">Nucleotide-binding</keyword>
<evidence type="ECO:0000256" key="8">
    <source>
        <dbReference type="ARBA" id="ARBA00022840"/>
    </source>
</evidence>
<gene>
    <name evidence="14" type="ordered locus">Clocel_3203</name>
</gene>
<evidence type="ECO:0000256" key="10">
    <source>
        <dbReference type="ARBA" id="ARBA00023012"/>
    </source>
</evidence>
<keyword evidence="3" id="KW-0597">Phosphoprotein</keyword>
<accession>D9SUD4</accession>
<dbReference type="GO" id="GO:0005524">
    <property type="term" value="F:ATP binding"/>
    <property type="evidence" value="ECO:0007669"/>
    <property type="project" value="UniProtKB-KW"/>
</dbReference>
<dbReference type="STRING" id="573061.Clocel_3203"/>
<name>D9SUD4_CLOC7</name>
<dbReference type="EMBL" id="CP002160">
    <property type="protein sequence ID" value="ADL52889.1"/>
    <property type="molecule type" value="Genomic_DNA"/>
</dbReference>
<evidence type="ECO:0000256" key="6">
    <source>
        <dbReference type="ARBA" id="ARBA00022741"/>
    </source>
</evidence>
<dbReference type="Pfam" id="PF06580">
    <property type="entry name" value="His_kinase"/>
    <property type="match status" value="1"/>
</dbReference>
<evidence type="ECO:0000256" key="1">
    <source>
        <dbReference type="ARBA" id="ARBA00004651"/>
    </source>
</evidence>
<dbReference type="InterPro" id="IPR033479">
    <property type="entry name" value="dCache_1"/>
</dbReference>
<dbReference type="Gene3D" id="3.30.565.10">
    <property type="entry name" value="Histidine kinase-like ATPase, C-terminal domain"/>
    <property type="match status" value="1"/>
</dbReference>
<keyword evidence="2" id="KW-1003">Cell membrane</keyword>
<dbReference type="GO" id="GO:0005886">
    <property type="term" value="C:plasma membrane"/>
    <property type="evidence" value="ECO:0007669"/>
    <property type="project" value="UniProtKB-SubCell"/>
</dbReference>
<protein>
    <submittedName>
        <fullName evidence="14">Multi-sensor signal transduction histidine kinase</fullName>
    </submittedName>
</protein>
<dbReference type="KEGG" id="ccb:Clocel_3203"/>
<feature type="transmembrane region" description="Helical" evidence="12">
    <location>
        <begin position="309"/>
        <end position="331"/>
    </location>
</feature>
<organism evidence="14 15">
    <name type="scientific">Clostridium cellulovorans (strain ATCC 35296 / DSM 3052 / OCM 3 / 743B)</name>
    <dbReference type="NCBI Taxonomy" id="573061"/>
    <lineage>
        <taxon>Bacteria</taxon>
        <taxon>Bacillati</taxon>
        <taxon>Bacillota</taxon>
        <taxon>Clostridia</taxon>
        <taxon>Eubacteriales</taxon>
        <taxon>Clostridiaceae</taxon>
        <taxon>Clostridium</taxon>
    </lineage>
</organism>
<dbReference type="RefSeq" id="WP_010073273.1">
    <property type="nucleotide sequence ID" value="NC_014393.1"/>
</dbReference>
<dbReference type="OrthoDB" id="9809348at2"/>
<evidence type="ECO:0000313" key="14">
    <source>
        <dbReference type="EMBL" id="ADL52889.1"/>
    </source>
</evidence>
<evidence type="ECO:0000256" key="3">
    <source>
        <dbReference type="ARBA" id="ARBA00022553"/>
    </source>
</evidence>
<dbReference type="Pfam" id="PF02743">
    <property type="entry name" value="dCache_1"/>
    <property type="match status" value="1"/>
</dbReference>
<evidence type="ECO:0000256" key="9">
    <source>
        <dbReference type="ARBA" id="ARBA00022989"/>
    </source>
</evidence>
<evidence type="ECO:0000256" key="4">
    <source>
        <dbReference type="ARBA" id="ARBA00022679"/>
    </source>
</evidence>
<evidence type="ECO:0000256" key="5">
    <source>
        <dbReference type="ARBA" id="ARBA00022692"/>
    </source>
</evidence>
<dbReference type="Gene3D" id="3.30.450.20">
    <property type="entry name" value="PAS domain"/>
    <property type="match status" value="1"/>
</dbReference>
<dbReference type="InterPro" id="IPR010559">
    <property type="entry name" value="Sig_transdc_His_kin_internal"/>
</dbReference>
<dbReference type="SUPFAM" id="SSF55874">
    <property type="entry name" value="ATPase domain of HSP90 chaperone/DNA topoisomerase II/histidine kinase"/>
    <property type="match status" value="1"/>
</dbReference>
<dbReference type="CDD" id="cd06225">
    <property type="entry name" value="HAMP"/>
    <property type="match status" value="1"/>
</dbReference>
<dbReference type="eggNOG" id="COG2972">
    <property type="taxonomic scope" value="Bacteria"/>
</dbReference>
<dbReference type="GO" id="GO:0000155">
    <property type="term" value="F:phosphorelay sensor kinase activity"/>
    <property type="evidence" value="ECO:0007669"/>
    <property type="project" value="InterPro"/>
</dbReference>
<keyword evidence="4" id="KW-0808">Transferase</keyword>
<comment type="subcellular location">
    <subcellularLocation>
        <location evidence="1">Cell membrane</location>
        <topology evidence="1">Multi-pass membrane protein</topology>
    </subcellularLocation>
</comment>
<evidence type="ECO:0000259" key="13">
    <source>
        <dbReference type="PROSITE" id="PS50885"/>
    </source>
</evidence>
<dbReference type="PANTHER" id="PTHR34220">
    <property type="entry name" value="SENSOR HISTIDINE KINASE YPDA"/>
    <property type="match status" value="1"/>
</dbReference>
<dbReference type="SUPFAM" id="SSF158472">
    <property type="entry name" value="HAMP domain-like"/>
    <property type="match status" value="1"/>
</dbReference>
<sequence length="599" mass="68377">MFKKTSKIINLFNNLSLNLKLRLCFSAIIIIVVVNSLSSFYFYRKDKSVSTVALVDQMNSQAISEINNYINDLMNLVNIPYYYDNLNYIKFLSETDLQNADYATTKKLNDINLYISYMKDSLHSSFIFDKNGLYTYIMKSTSLSGPYSFSTEPWFQEALTKTSPVLIPTYKLPVSDNSKSASLVFSVAKGLRSFGSDKAVGVVLVNSSIDTLNKITDKMLVYDNQRILIVDNNDYVIYDSNNAYTTDYLSNIDSLKPLVGISEPKNIKLDSTNYSITILKSKTVNWKIINCIPLSSLNKNIIKVETRNFTLAFIVIIIIFLITLLITNQFITPIKKLSLLMNIVKQGNFSIKAKVKSTDEVGQLVSTFNDMTTKIEELIEETYVDKLNQKELELRMLQNQINPHFIYNTLESIRMMCEINDDIEASEMTMALGKIMRYGLSNKLKYVTVAQEIDNIKTYVKLQEYRFDNFEELIFDIDPSLYDNEIVKLIFQPIVENAVYHGLSTLETGGIIIISGYKDTENCDIIFTIKDNGIGMDKDTLSLLNDYINERNESFNSIGLRNVNMRIKLSYGEKYGITIYSDINEGTTVKIIVPEIKSV</sequence>
<feature type="transmembrane region" description="Helical" evidence="12">
    <location>
        <begin position="21"/>
        <end position="43"/>
    </location>
</feature>
<keyword evidence="15" id="KW-1185">Reference proteome</keyword>
<dbReference type="InterPro" id="IPR003594">
    <property type="entry name" value="HATPase_dom"/>
</dbReference>
<evidence type="ECO:0000313" key="15">
    <source>
        <dbReference type="Proteomes" id="UP000002730"/>
    </source>
</evidence>
<evidence type="ECO:0000256" key="11">
    <source>
        <dbReference type="ARBA" id="ARBA00023136"/>
    </source>
</evidence>
<keyword evidence="5 12" id="KW-0812">Transmembrane</keyword>
<dbReference type="Pfam" id="PF02518">
    <property type="entry name" value="HATPase_c"/>
    <property type="match status" value="1"/>
</dbReference>
<dbReference type="InterPro" id="IPR050640">
    <property type="entry name" value="Bact_2-comp_sensor_kinase"/>
</dbReference>
<dbReference type="AlphaFoldDB" id="D9SUD4"/>
<dbReference type="SMART" id="SM00304">
    <property type="entry name" value="HAMP"/>
    <property type="match status" value="1"/>
</dbReference>
<dbReference type="HOGENOM" id="CLU_020473_6_1_9"/>
<proteinExistence type="predicted"/>
<dbReference type="SMART" id="SM00387">
    <property type="entry name" value="HATPase_c"/>
    <property type="match status" value="1"/>
</dbReference>
<dbReference type="PANTHER" id="PTHR34220:SF11">
    <property type="entry name" value="SENSOR PROTEIN KINASE HPTS"/>
    <property type="match status" value="1"/>
</dbReference>
<dbReference type="Gene3D" id="6.10.340.10">
    <property type="match status" value="1"/>
</dbReference>
<keyword evidence="11 12" id="KW-0472">Membrane</keyword>
<keyword evidence="9 12" id="KW-1133">Transmembrane helix</keyword>
<feature type="domain" description="HAMP" evidence="13">
    <location>
        <begin position="328"/>
        <end position="380"/>
    </location>
</feature>
<reference evidence="14 15" key="1">
    <citation type="submission" date="2010-08" db="EMBL/GenBank/DDBJ databases">
        <title>Complete sequence of Clostridium cellulovorans 743B.</title>
        <authorList>
            <consortium name="US DOE Joint Genome Institute"/>
            <person name="Lucas S."/>
            <person name="Copeland A."/>
            <person name="Lapidus A."/>
            <person name="Cheng J.-F."/>
            <person name="Bruce D."/>
            <person name="Goodwin L."/>
            <person name="Pitluck S."/>
            <person name="Chertkov O."/>
            <person name="Detter J.C."/>
            <person name="Han C."/>
            <person name="Tapia R."/>
            <person name="Land M."/>
            <person name="Hauser L."/>
            <person name="Chang Y.-J."/>
            <person name="Jeffries C."/>
            <person name="Kyrpides N."/>
            <person name="Ivanova N."/>
            <person name="Mikhailova N."/>
            <person name="Hemme C.L."/>
            <person name="Woyke T."/>
        </authorList>
    </citation>
    <scope>NUCLEOTIDE SEQUENCE [LARGE SCALE GENOMIC DNA]</scope>
    <source>
        <strain evidence="15">ATCC 35296 / DSM 3052 / OCM 3 / 743B</strain>
    </source>
</reference>
<evidence type="ECO:0000256" key="2">
    <source>
        <dbReference type="ARBA" id="ARBA00022475"/>
    </source>
</evidence>
<evidence type="ECO:0000256" key="7">
    <source>
        <dbReference type="ARBA" id="ARBA00022777"/>
    </source>
</evidence>
<dbReference type="PROSITE" id="PS50885">
    <property type="entry name" value="HAMP"/>
    <property type="match status" value="1"/>
</dbReference>
<keyword evidence="10" id="KW-0902">Two-component regulatory system</keyword>
<dbReference type="InterPro" id="IPR036890">
    <property type="entry name" value="HATPase_C_sf"/>
</dbReference>
<keyword evidence="7 14" id="KW-0418">Kinase</keyword>
<dbReference type="Pfam" id="PF00672">
    <property type="entry name" value="HAMP"/>
    <property type="match status" value="1"/>
</dbReference>
<dbReference type="InterPro" id="IPR003660">
    <property type="entry name" value="HAMP_dom"/>
</dbReference>
<dbReference type="Proteomes" id="UP000002730">
    <property type="component" value="Chromosome"/>
</dbReference>
<evidence type="ECO:0000256" key="12">
    <source>
        <dbReference type="SAM" id="Phobius"/>
    </source>
</evidence>